<organism evidence="1 2">
    <name type="scientific">Methanobacterium congolense</name>
    <dbReference type="NCBI Taxonomy" id="118062"/>
    <lineage>
        <taxon>Archaea</taxon>
        <taxon>Methanobacteriati</taxon>
        <taxon>Methanobacteriota</taxon>
        <taxon>Methanomada group</taxon>
        <taxon>Methanobacteria</taxon>
        <taxon>Methanobacteriales</taxon>
        <taxon>Methanobacteriaceae</taxon>
        <taxon>Methanobacterium</taxon>
    </lineage>
</organism>
<keyword evidence="2" id="KW-1185">Reference proteome</keyword>
<evidence type="ECO:0000313" key="2">
    <source>
        <dbReference type="Proteomes" id="UP000094707"/>
    </source>
</evidence>
<dbReference type="EMBL" id="LT607756">
    <property type="protein sequence ID" value="SCG85830.1"/>
    <property type="molecule type" value="Genomic_DNA"/>
</dbReference>
<dbReference type="OrthoDB" id="67710at2157"/>
<dbReference type="AlphaFoldDB" id="A0A1D3L2Z7"/>
<reference evidence="1 2" key="1">
    <citation type="submission" date="2016-08" db="EMBL/GenBank/DDBJ databases">
        <authorList>
            <person name="Seilhamer J.J."/>
        </authorList>
    </citation>
    <scope>NUCLEOTIDE SEQUENCE [LARGE SCALE GENOMIC DNA]</scope>
    <source>
        <strain evidence="1">Buetzberg</strain>
    </source>
</reference>
<dbReference type="RefSeq" id="WP_171899097.1">
    <property type="nucleotide sequence ID" value="NZ_LT607756.1"/>
</dbReference>
<accession>A0A1D3L2Z7</accession>
<protein>
    <submittedName>
        <fullName evidence="1">Uncharacterized protein</fullName>
    </submittedName>
</protein>
<evidence type="ECO:0000313" key="1">
    <source>
        <dbReference type="EMBL" id="SCG85830.1"/>
    </source>
</evidence>
<dbReference type="GeneID" id="55571395"/>
<sequence>MPEWITGKEVESKDIEKSLKAITEEVCFKCEEHSDKCSIAKAAADIKAMEE</sequence>
<proteinExistence type="predicted"/>
<gene>
    <name evidence="1" type="ORF">MCBB_1272</name>
</gene>
<dbReference type="Proteomes" id="UP000094707">
    <property type="component" value="Chromosome I"/>
</dbReference>
<name>A0A1D3L2Z7_9EURY</name>
<dbReference type="KEGG" id="mcub:MCBB_1272"/>